<feature type="domain" description="Lipocalin/cytosolic fatty-acid binding" evidence="4">
    <location>
        <begin position="1986"/>
        <end position="2113"/>
    </location>
</feature>
<dbReference type="GO" id="GO:0000302">
    <property type="term" value="P:response to reactive oxygen species"/>
    <property type="evidence" value="ECO:0007669"/>
    <property type="project" value="TreeGrafter"/>
</dbReference>
<feature type="domain" description="Lipocalin/cytosolic fatty-acid binding" evidence="3">
    <location>
        <begin position="2171"/>
        <end position="2299"/>
    </location>
</feature>
<evidence type="ECO:0000259" key="3">
    <source>
        <dbReference type="Pfam" id="PF00061"/>
    </source>
</evidence>
<feature type="domain" description="Lipocalin/cytosolic fatty-acid binding" evidence="4">
    <location>
        <begin position="2906"/>
        <end position="3027"/>
    </location>
</feature>
<evidence type="ECO:0000313" key="5">
    <source>
        <dbReference type="EMBL" id="PCG75328.1"/>
    </source>
</evidence>
<dbReference type="Pfam" id="PF08212">
    <property type="entry name" value="Lipocalin_2"/>
    <property type="match status" value="9"/>
</dbReference>
<feature type="domain" description="Lipocalin/cytosolic fatty-acid binding" evidence="3">
    <location>
        <begin position="1119"/>
        <end position="1255"/>
    </location>
</feature>
<dbReference type="EMBL" id="NWSH01000611">
    <property type="protein sequence ID" value="PCG75328.1"/>
    <property type="molecule type" value="Genomic_DNA"/>
</dbReference>
<feature type="chain" id="PRO_5012833641" description="Lipocalin/cytosolic fatty-acid binding domain-containing protein" evidence="2">
    <location>
        <begin position="22"/>
        <end position="3804"/>
    </location>
</feature>
<feature type="domain" description="Lipocalin/cytosolic fatty-acid binding" evidence="3">
    <location>
        <begin position="1814"/>
        <end position="1940"/>
    </location>
</feature>
<dbReference type="PROSITE" id="PS00213">
    <property type="entry name" value="LIPOCALIN"/>
    <property type="match status" value="10"/>
</dbReference>
<accession>A0A2A4JUF4</accession>
<reference evidence="5" key="1">
    <citation type="submission" date="2017-09" db="EMBL/GenBank/DDBJ databases">
        <title>Contemporary evolution of a Lepidopteran species, Heliothis virescens, in response to modern agricultural practices.</title>
        <authorList>
            <person name="Fritz M.L."/>
            <person name="Deyonke A.M."/>
            <person name="Papanicolaou A."/>
            <person name="Micinski S."/>
            <person name="Westbrook J."/>
            <person name="Gould F."/>
        </authorList>
    </citation>
    <scope>NUCLEOTIDE SEQUENCE [LARGE SCALE GENOMIC DNA]</scope>
    <source>
        <strain evidence="5">HvINT-</strain>
        <tissue evidence="5">Whole body</tissue>
    </source>
</reference>
<feature type="domain" description="Lipocalin/cytosolic fatty-acid binding" evidence="3">
    <location>
        <begin position="763"/>
        <end position="898"/>
    </location>
</feature>
<feature type="domain" description="Lipocalin/cytosolic fatty-acid binding" evidence="3">
    <location>
        <begin position="1633"/>
        <end position="1772"/>
    </location>
</feature>
<evidence type="ECO:0000259" key="4">
    <source>
        <dbReference type="Pfam" id="PF08212"/>
    </source>
</evidence>
<evidence type="ECO:0000256" key="1">
    <source>
        <dbReference type="ARBA" id="ARBA00023157"/>
    </source>
</evidence>
<dbReference type="PRINTS" id="PR01273">
    <property type="entry name" value="INVTBRTCOLOR"/>
</dbReference>
<keyword evidence="2" id="KW-0732">Signal</keyword>
<dbReference type="PANTHER" id="PTHR10612:SF62">
    <property type="entry name" value="LIPOCALIN_CYTOSOLIC FATTY-ACID BINDING DOMAIN-CONTAINING PROTEIN"/>
    <property type="match status" value="1"/>
</dbReference>
<sequence>MMSKLIILVFSLIGLSSVCVGQIVQLGQCDADVPIQEDFDIESFLGTWHEISRLDNPNQPGDCSSYELGNANNVLNIRHSSVNRNFHEEATGTISQDGNTARLRLSISSFENPIDFWVRSTDYTTFAITFSCENISNLQRRIHIWVLGREKVFSEMALALIYTTISTTFNIQASEFRTIDHSDDACYILPVIEPGEPIILPGQCDQTLPVLQNFNVDRFLGLWHQVSSYETPNSNGACVRSEFSRSNEGVNILNSEVLNQQLLTQDGHATVSSTDNSAKLSVVLNIPGATPTPQDLWILASDYDNYAVAYTCINTSPTNKQVYSWILSRTRVLPQSAQTAVDQVVDSYIDLNYQYYKKTDQSDAGCFFYPEPMANQPVVFRGQCESVNVQAMQNFEIGRYMGLWHNIELYPTAFQSGTCSNADYDLVGGSVTVVNSEVINERLYTVNAVAVPATSDGSAKLVVTFPIPGSDQTVSSDYWVLDTDYDNYAFVYSCSNLNADEMQVSSWKLSRTKTLSTASATAISNVMSTVSVLDQRYYETMDQSVQGCFYFPEPQAGVPVVFPGQCDENVAVLQDFDLQRLQGEWHEIQSYPKAQQPGQCINHQYTPLDNLQLNLESSSVTDQFLGVINGVVSRSSATDTTGRLTATITVNGEAKTIPFWILNTDYTDYAFAYSCVNLNSDFRGVWSWKLSRSKQLSAAANTAIANIVANNIVLQENYFETIDQSDEACFYLPELERGEAVILPGQCDTTIRGVPNFDISRYAGRWRLIESYGSDFQVGTCNVARYTLENPTTLRVINSQVVNAELAEISGTATIISNDGRGELNFYFPSRDENFEFKILDTDYESYALGYGCVNLNNNQRRVYSWKMSRENTLSQNAIDNMDRIINSINVLNNRFYYYVDRTDTGCFYFPTPDPSSNVRFRGRCENIPVVTGFDTQRYLGTWYDIESYPADFQDGTCNTATYSSGNDVTVLNTHVINQVLVSIRGNAVLEASTDQSAKLKVTFNVGGADVTSEYWVLDTDYDSYSLVYSCQTIDDEYVQVTSWKLSRTRTLQPAAATAINNVMSNIRVLDQRYFITRDHSAQGCFYYPEPQPGVSVVFPGQCDDSIAAVPDFDMSRFQGTWYEIEAYPKDNQPGQCINHLYTSSGTNTLTLESSNVFDLFLSTTSSNVRYDTTDGSGRLIISMPLSHGPVIDISYWILSTDYTDYALAYSCANIDSNYREVYSVKLSRTKQLTQEARTAISNAMENIDVIDERYFESIDQSDAACFHLPDIAPGQDVVLPGQCDENIRGIPNFDLTQFAGEWRLIESYGSRYQSGTCNVGEYKVLSDTVLEVTNSQVVNAALGPRTYDLYVLDTDYKSYALYYGCTNSGSNQRRVTSWKFSRTNTLSQEANDKINQIIDSIDVLHQPYYYTVDRTPEGCFYFPVPDRNTPVKFRGQCDESIPVVNNFDVSRYQGLWHDIQSYPVLFQDGDCPNAFYAPYDSSSVTVTNTHVVNQQLDVITGLATAPADGSAKLKVTFNVQNNQFTSNYWVLDTDYDSYALVYSCTNLDEDYMTVSSWKLSRTKSLSTAAAAAINNVMSNIQVLDQRYYIDRDQTPEGCFYYPEPQPGQAVVFPGQCDDSIAAVPDFDMNRFQGTWYEIEAYPKDNQPGQCINHLYTSSGTNTLNLESSNVFDLFLSTTSSNVRYDTTDGSGRLIISMPLSHGPVIDISYWILSTDYTDYALAYSCANIDSNYREVYSVKLSRTKQLTQEARTAISNAMESIDVIDERYFENIDQSDAACFHLPDIAPGQNIVLPGQCDENIRGIPNFDLRQFAGEWRLIESYGSRYQSGTCNVGEYKVLSDNVLEVTNSQVVNAALGSISGTATVTSTDGSGKLTFGYTNRPRTYDLYVLDTDYKSYALYYGCTNSGSNQRRVTSWKFSRTNTLSQEANDKINQIIDSIDVLHQPYYYTVDRTPEGCFYFPVPDRNTPVKFRGQCDENIPVVNNFDVSRYQGLWHDIQSYPVLFQDGDCPNAFYAPYDSSSVTVTNTHVVNQQLDVITGLATAPADGSAKLKVTFNVQNNQFTSDYWVLDTDYDSYAFVYSCTNLDEDYMTVSSWKLSRTKSLSTAAAAAINNVMSNIQVLDQRYYIDRDQTPEGCFYYPEPKPGQAVVFPGQCDDNIAAVPNFDLNAFQGTWHEITSYPKDNQPGECIREEFTLTSPTSMHLNSFSVINQRLYTAEGTVTYATDDGSGKLQINLINMGPPVPVPYWILSTDYIDYALVYSCRNINSDYREIWSWKLSRSRQLSNAGSQAIDNAMSAVDVLRNEYFEDIPQTDTACFYYPVLGPTDPVIFPGQCDANIPVIQDFDIDRYTGRWRLIESYYSDFQEGTCNAATYTTNNDGTVAVYNTKVVEEQLNSITGSAVLASDGSGKLTVTFPNGASPVEYWILGTDYISYALVYSCVNLPNDLRRVWTWKLSRTSSLTAVATNSINQIMNSVDVLDAQYYQAVDQTDTGCFYFPEPDRDTTVVFPGQCDENIPVVSDFDAARYAGTWYDIESYPTSFQSGTCNTATYTANTDGTIIVENTQVVNQVLQTTTGTATPTTSDNSAKFDVTFSLSSGPAEGTVTYATDDGSGKLQINLINMGPPVPVPYWILSTDYIDYALVYSCRNINSDYREIWSWKLSRSRQLSNAGSQAIDNAMSAVDVLRNEYFEDIPQTDTACFYYPVLGPTDPVIFPGQCDANIPVIQDFDIDRYTGRWRLIESYYSDFQEGTCNAATYTTNNDGTVAVYNTKVVEEQLNSITGSAVLASDGSGKLTVTFPNGASPVEYWILGTDYISYALVYSCVNLPNDLRRVWTWKLSRTSSLTAVATNSINQIMNSVDVLDAQYYQAVDQTDTGCFYFPEPDRDTTVVFPGQCDENIPVVSDFDAARYAGTWYDIESYPTSFQSGTCNTATYTANTDGTIIVENTQVVNQVLQTTTGTATPTTSDNSAKFDVTFSLSSGPATTKYWVLATDYDSYSLVYSCRNIDSESRAVYSWKLSRTQSLPAAAAPVINDVINSVQVLEQRYYVPRSHTEESCFFYPDNNGGDVILEGQCLPDAEIPAVTSFNPAAFAGTWHEVARFPSALQNGECTATQYLVNGNNDFNVMHTSVIEEALLSTNEVAEVDPLGRGVIRIDNSEVPFNNIYILATDYAEYALAYSCRNIEADRKQIYSWKLSRSRAGLSEQANSVVDELVSQNIDLFEGYYRYTKQDNAACFHYPVHDELPDSIILPGPCDESIRGVPNFNSNSYLGTWYEIARYPITTQQGQCNRGVYTSLNDIIYIENSQVINEHLTTISGQATVGQDGFGDLQVTFNVDGDPRTAQYSVLATDYSSYALLYSCMNLDDGNRQVRSWKLSRTTSLTAQANNAIASVIADTEGLHEMYYQDTSQTDASCFHYPEFDDLPETIVLPGPCDDSITGVPNFSIANYLGEWIEIARYPQTAQTGQCNRAIYSSLGDNSVSIENTQVANEALYTISGQGVFASQDGSGVLQVTFNVGGVSRTSNYHVLATDYTSYSLVYTCTNLPSGNRQVGSWKLSRTDILSQNALDVIDDVINNTEGLNQTYYLDTSQTDDSCFYYPDPVSDGLSQSIILPGNCDTSIRGVDSFNITAFARTWYHIHRYDSVQGRSCSGTRLSLNEQTNNLAVTDFEVIDGELETTEYTGRVSSTDGSGIITLEIPDENSGESTELELYILATNYNEYALAYSCENVGTRRRVRAWQLSTDRTMSATGAATINEFIQNMRELHTPYFNQVPHNEDCLEPSSAILFKSSIIVIFICTVLQALW</sequence>
<name>A0A2A4JUF4_HELVI</name>
<keyword evidence="1" id="KW-1015">Disulfide bond</keyword>
<dbReference type="GO" id="GO:0005737">
    <property type="term" value="C:cytoplasm"/>
    <property type="evidence" value="ECO:0007669"/>
    <property type="project" value="TreeGrafter"/>
</dbReference>
<dbReference type="Gene3D" id="2.40.128.20">
    <property type="match status" value="22"/>
</dbReference>
<dbReference type="InterPro" id="IPR012674">
    <property type="entry name" value="Calycin"/>
</dbReference>
<dbReference type="SUPFAM" id="SSF50814">
    <property type="entry name" value="Lipocalins"/>
    <property type="match status" value="21"/>
</dbReference>
<dbReference type="InterPro" id="IPR003057">
    <property type="entry name" value="Invtbrt_color"/>
</dbReference>
<dbReference type="Pfam" id="PF00061">
    <property type="entry name" value="Lipocalin"/>
    <property type="match status" value="8"/>
</dbReference>
<dbReference type="GO" id="GO:0031409">
    <property type="term" value="F:pigment binding"/>
    <property type="evidence" value="ECO:0007669"/>
    <property type="project" value="InterPro"/>
</dbReference>
<feature type="domain" description="Lipocalin/cytosolic fatty-acid binding" evidence="4">
    <location>
        <begin position="2523"/>
        <end position="2608"/>
    </location>
</feature>
<dbReference type="PANTHER" id="PTHR10612">
    <property type="entry name" value="APOLIPOPROTEIN D"/>
    <property type="match status" value="1"/>
</dbReference>
<feature type="domain" description="Lipocalin/cytosolic fatty-acid binding" evidence="3">
    <location>
        <begin position="582"/>
        <end position="721"/>
    </location>
</feature>
<proteinExistence type="predicted"/>
<feature type="domain" description="Lipocalin/cytosolic fatty-acid binding" evidence="4">
    <location>
        <begin position="396"/>
        <end position="525"/>
    </location>
</feature>
<evidence type="ECO:0000256" key="2">
    <source>
        <dbReference type="SAM" id="SignalP"/>
    </source>
</evidence>
<organism evidence="5">
    <name type="scientific">Heliothis virescens</name>
    <name type="common">Tobacco budworm moth</name>
    <dbReference type="NCBI Taxonomy" id="7102"/>
    <lineage>
        <taxon>Eukaryota</taxon>
        <taxon>Metazoa</taxon>
        <taxon>Ecdysozoa</taxon>
        <taxon>Arthropoda</taxon>
        <taxon>Hexapoda</taxon>
        <taxon>Insecta</taxon>
        <taxon>Pterygota</taxon>
        <taxon>Neoptera</taxon>
        <taxon>Endopterygota</taxon>
        <taxon>Lepidoptera</taxon>
        <taxon>Glossata</taxon>
        <taxon>Ditrysia</taxon>
        <taxon>Noctuoidea</taxon>
        <taxon>Noctuidae</taxon>
        <taxon>Heliothinae</taxon>
        <taxon>Heliothis</taxon>
    </lineage>
</organism>
<dbReference type="GO" id="GO:0006629">
    <property type="term" value="P:lipid metabolic process"/>
    <property type="evidence" value="ECO:0007669"/>
    <property type="project" value="TreeGrafter"/>
</dbReference>
<feature type="domain" description="Lipocalin/cytosolic fatty-acid binding" evidence="4">
    <location>
        <begin position="3445"/>
        <end position="3566"/>
    </location>
</feature>
<feature type="domain" description="Lipocalin/cytosolic fatty-acid binding" evidence="3">
    <location>
        <begin position="221"/>
        <end position="362"/>
    </location>
</feature>
<feature type="domain" description="Lipocalin/cytosolic fatty-acid binding" evidence="3">
    <location>
        <begin position="941"/>
        <end position="1076"/>
    </location>
</feature>
<feature type="domain" description="Lipocalin/cytosolic fatty-acid binding" evidence="4">
    <location>
        <begin position="2728"/>
        <end position="2854"/>
    </location>
</feature>
<protein>
    <recommendedName>
        <fullName evidence="3 4">Lipocalin/cytosolic fatty-acid binding domain-containing protein</fullName>
    </recommendedName>
</protein>
<feature type="domain" description="Lipocalin/cytosolic fatty-acid binding" evidence="4">
    <location>
        <begin position="2345"/>
        <end position="2471"/>
    </location>
</feature>
<comment type="caution">
    <text evidence="5">The sequence shown here is derived from an EMBL/GenBank/DDBJ whole genome shotgun (WGS) entry which is preliminary data.</text>
</comment>
<feature type="signal peptide" evidence="2">
    <location>
        <begin position="1"/>
        <end position="21"/>
    </location>
</feature>
<dbReference type="InterPro" id="IPR000566">
    <property type="entry name" value="Lipocln_cytosolic_FA-bd_dom"/>
</dbReference>
<feature type="domain" description="Lipocalin/cytosolic fatty-acid binding" evidence="4">
    <location>
        <begin position="3268"/>
        <end position="3391"/>
    </location>
</feature>
<feature type="domain" description="Lipocalin/cytosolic fatty-acid binding" evidence="4">
    <location>
        <begin position="1448"/>
        <end position="1575"/>
    </location>
</feature>
<gene>
    <name evidence="5" type="ORF">B5V51_11920</name>
</gene>
<dbReference type="CDD" id="cd00301">
    <property type="entry name" value="lipocalin_FABP"/>
    <property type="match status" value="2"/>
</dbReference>
<dbReference type="InterPro" id="IPR022272">
    <property type="entry name" value="Lipocalin_CS"/>
</dbReference>